<evidence type="ECO:0000313" key="2">
    <source>
        <dbReference type="Proteomes" id="UP001172681"/>
    </source>
</evidence>
<accession>A0AA38Y7U2</accession>
<dbReference type="EMBL" id="JAPDRN010000020">
    <property type="protein sequence ID" value="KAJ9638608.1"/>
    <property type="molecule type" value="Genomic_DNA"/>
</dbReference>
<gene>
    <name evidence="1" type="ORF">H2204_004084</name>
</gene>
<sequence length="171" mass="16791">MLIAFLDPATTVEAKVTLAVNALRRPSQEPRSLATNAIALITLLGTALKVVPSVAVLAGVALAGMRTAAAAVVENAIAAVARVTLLATAPLVVHKAGMVASAAAAAAVAVARPATHAVASVICLAIAPRVDLKNATTAVNKATCPVTALPSLALSASATSQPGHLQSACPA</sequence>
<reference evidence="1" key="1">
    <citation type="submission" date="2022-10" db="EMBL/GenBank/DDBJ databases">
        <title>Culturing micro-colonial fungi from biological soil crusts in the Mojave desert and describing Neophaeococcomyces mojavensis, and introducing the new genera and species Taxawa tesnikishii.</title>
        <authorList>
            <person name="Kurbessoian T."/>
            <person name="Stajich J.E."/>
        </authorList>
    </citation>
    <scope>NUCLEOTIDE SEQUENCE</scope>
    <source>
        <strain evidence="1">TK_35</strain>
    </source>
</reference>
<evidence type="ECO:0000313" key="1">
    <source>
        <dbReference type="EMBL" id="KAJ9638608.1"/>
    </source>
</evidence>
<protein>
    <submittedName>
        <fullName evidence="1">Uncharacterized protein</fullName>
    </submittedName>
</protein>
<organism evidence="1 2">
    <name type="scientific">Knufia peltigerae</name>
    <dbReference type="NCBI Taxonomy" id="1002370"/>
    <lineage>
        <taxon>Eukaryota</taxon>
        <taxon>Fungi</taxon>
        <taxon>Dikarya</taxon>
        <taxon>Ascomycota</taxon>
        <taxon>Pezizomycotina</taxon>
        <taxon>Eurotiomycetes</taxon>
        <taxon>Chaetothyriomycetidae</taxon>
        <taxon>Chaetothyriales</taxon>
        <taxon>Trichomeriaceae</taxon>
        <taxon>Knufia</taxon>
    </lineage>
</organism>
<comment type="caution">
    <text evidence="1">The sequence shown here is derived from an EMBL/GenBank/DDBJ whole genome shotgun (WGS) entry which is preliminary data.</text>
</comment>
<proteinExistence type="predicted"/>
<dbReference type="Proteomes" id="UP001172681">
    <property type="component" value="Unassembled WGS sequence"/>
</dbReference>
<keyword evidence="2" id="KW-1185">Reference proteome</keyword>
<dbReference type="AlphaFoldDB" id="A0AA38Y7U2"/>
<name>A0AA38Y7U2_9EURO</name>